<proteinExistence type="predicted"/>
<dbReference type="Pfam" id="PF00566">
    <property type="entry name" value="RabGAP-TBC"/>
    <property type="match status" value="1"/>
</dbReference>
<dbReference type="OrthoDB" id="27140at2759"/>
<dbReference type="EMBL" id="CP056067">
    <property type="protein sequence ID" value="UKJ89547.2"/>
    <property type="molecule type" value="Genomic_DNA"/>
</dbReference>
<evidence type="ECO:0000313" key="4">
    <source>
        <dbReference type="EMBL" id="UKJ89547.2"/>
    </source>
</evidence>
<dbReference type="InterPro" id="IPR000195">
    <property type="entry name" value="Rab-GAP-TBC_dom"/>
</dbReference>
<sequence>MDSNIEFSHDEEGYCGLTYDDFVEKCPNFDGNDLDLEGDCPHPFGFYDTSEPGPFLKNISRVATRILSSSKFLNKTRRMFWGYFLGAYNQDSLPDLAKYIKKCRVDYWMKVDEYNRKNSIEQIHSLDPQIFHPLAPAETNPWAMSQMTKEMMDEIWQDVERTYQERTLFQNNSVRKTLQRILFVWSMEHDYISYKQGMNELLAIIYIVCYRDQDRSVVEHNEESFKHYKTIFSDLPKDIEADSYTLFNCLMTQDLQIMYDISALKHFNKLKASLPNPPNQIIARCNHIYNDLLKECDFGLYAHLKNIELEPHLFLIRWIRLIFSREFNVNETLNLWDFLLSDYYFELKTVGESLQFPFQSIDFFSVVMIIFVKQNLMENDINYCLQRLFKYPPIEDISLLTKKALDIKRRFLKQEHYEDQEYERFHDAYEYEEERTLSSEHKRQLTNSVEFISSIDNTPKSVLIKMLDDSTILGSSNGSSSETSENESPQLHLKKETSSIGLSTESTSTSSRIGYRNLSSYKEGSKLGPDSEEAAATELSSPKNLRKELIEVACKIYGIYESELKNNNNELLSSLKGVHTHVSKIISNLDLLALNPGGKDFKYSLDSDELENKTSLRVLKAGNLSSDPIKLGYKVQVRIKSFSPQLNSDLTGEVVHTFEVGKHNITPLNDALIDMRIGEIRRLGVPIASYGKVFYEFSLLKVLTERDL</sequence>
<keyword evidence="1" id="KW-0343">GTPase activation</keyword>
<dbReference type="GO" id="GO:0005096">
    <property type="term" value="F:GTPase activator activity"/>
    <property type="evidence" value="ECO:0007669"/>
    <property type="project" value="UniProtKB-KW"/>
</dbReference>
<feature type="region of interest" description="Disordered" evidence="2">
    <location>
        <begin position="474"/>
        <end position="540"/>
    </location>
</feature>
<protein>
    <recommendedName>
        <fullName evidence="3">Rab-GAP TBC domain-containing protein</fullName>
    </recommendedName>
</protein>
<evidence type="ECO:0000256" key="1">
    <source>
        <dbReference type="ARBA" id="ARBA00022468"/>
    </source>
</evidence>
<accession>A0A976QSY7</accession>
<dbReference type="Proteomes" id="UP000244803">
    <property type="component" value="Chromosome 4"/>
</dbReference>
<reference evidence="4" key="1">
    <citation type="submission" date="2022-07" db="EMBL/GenBank/DDBJ databases">
        <title>Evaluation of T. orientalis genome assembly methods using nanopore sequencing and analysis of variation between genomes.</title>
        <authorList>
            <person name="Yam J."/>
            <person name="Micallef M.L."/>
            <person name="Liu M."/>
            <person name="Djordjevic S.P."/>
            <person name="Bogema D.R."/>
            <person name="Jenkins C."/>
        </authorList>
    </citation>
    <scope>NUCLEOTIDE SEQUENCE</scope>
    <source>
        <strain evidence="4">Fish Creek</strain>
    </source>
</reference>
<dbReference type="Gene3D" id="1.10.472.80">
    <property type="entry name" value="Ypt/Rab-GAP domain of gyp1p, domain 3"/>
    <property type="match status" value="1"/>
</dbReference>
<dbReference type="SUPFAM" id="SSF47923">
    <property type="entry name" value="Ypt/Rab-GAP domain of gyp1p"/>
    <property type="match status" value="2"/>
</dbReference>
<dbReference type="PANTHER" id="PTHR22957">
    <property type="entry name" value="TBC1 DOMAIN FAMILY MEMBER GTPASE-ACTIVATING PROTEIN"/>
    <property type="match status" value="1"/>
</dbReference>
<dbReference type="AlphaFoldDB" id="A0A976QSY7"/>
<evidence type="ECO:0000259" key="3">
    <source>
        <dbReference type="PROSITE" id="PS50086"/>
    </source>
</evidence>
<feature type="domain" description="Rab-GAP TBC" evidence="3">
    <location>
        <begin position="71"/>
        <end position="343"/>
    </location>
</feature>
<feature type="compositionally biased region" description="Low complexity" evidence="2">
    <location>
        <begin position="474"/>
        <end position="488"/>
    </location>
</feature>
<dbReference type="PANTHER" id="PTHR22957:SF337">
    <property type="entry name" value="TBC1 DOMAIN FAMILY MEMBER 5"/>
    <property type="match status" value="1"/>
</dbReference>
<evidence type="ECO:0000313" key="5">
    <source>
        <dbReference type="Proteomes" id="UP000244803"/>
    </source>
</evidence>
<feature type="compositionally biased region" description="Polar residues" evidence="2">
    <location>
        <begin position="498"/>
        <end position="522"/>
    </location>
</feature>
<gene>
    <name evidence="4" type="ORF">MACJ_002798</name>
</gene>
<dbReference type="SMART" id="SM00164">
    <property type="entry name" value="TBC"/>
    <property type="match status" value="1"/>
</dbReference>
<dbReference type="PROSITE" id="PS50086">
    <property type="entry name" value="TBC_RABGAP"/>
    <property type="match status" value="1"/>
</dbReference>
<dbReference type="Gene3D" id="1.10.8.270">
    <property type="entry name" value="putative rabgap domain of human tbc1 domain family member 14 like domains"/>
    <property type="match status" value="1"/>
</dbReference>
<name>A0A976QSY7_THEOR</name>
<dbReference type="InterPro" id="IPR035969">
    <property type="entry name" value="Rab-GAP_TBC_sf"/>
</dbReference>
<organism evidence="4 5">
    <name type="scientific">Theileria orientalis</name>
    <dbReference type="NCBI Taxonomy" id="68886"/>
    <lineage>
        <taxon>Eukaryota</taxon>
        <taxon>Sar</taxon>
        <taxon>Alveolata</taxon>
        <taxon>Apicomplexa</taxon>
        <taxon>Aconoidasida</taxon>
        <taxon>Piroplasmida</taxon>
        <taxon>Theileriidae</taxon>
        <taxon>Theileria</taxon>
    </lineage>
</organism>
<evidence type="ECO:0000256" key="2">
    <source>
        <dbReference type="SAM" id="MobiDB-lite"/>
    </source>
</evidence>